<dbReference type="GO" id="GO:0005524">
    <property type="term" value="F:ATP binding"/>
    <property type="evidence" value="ECO:0007669"/>
    <property type="project" value="InterPro"/>
</dbReference>
<protein>
    <recommendedName>
        <fullName evidence="2">adenylate kinase</fullName>
        <ecNumber evidence="2">2.7.4.3</ecNumber>
    </recommendedName>
</protein>
<dbReference type="InterPro" id="IPR000850">
    <property type="entry name" value="Adenylat/UMP-CMP_kin"/>
</dbReference>
<keyword evidence="4" id="KW-0547">Nucleotide-binding</keyword>
<evidence type="ECO:0000256" key="5">
    <source>
        <dbReference type="ARBA" id="ARBA00022777"/>
    </source>
</evidence>
<evidence type="ECO:0000256" key="2">
    <source>
        <dbReference type="ARBA" id="ARBA00012955"/>
    </source>
</evidence>
<dbReference type="EMBL" id="BDRX01000008">
    <property type="protein sequence ID" value="GBF89078.1"/>
    <property type="molecule type" value="Genomic_DNA"/>
</dbReference>
<dbReference type="InterPro" id="IPR033690">
    <property type="entry name" value="Adenylat_kinase_CS"/>
</dbReference>
<sequence length="647" mass="68861">MQSSALQVLGGASALRQALPALQRLPCSLGSLQRCLLHHASTPATPGRPPLGCLSGPCGEKEQCSAAPSSPGRGETSELFERLFPFSQRAQEELQHAQEQASNSGGGAAWAPEAGFGAAARRSAAAADADGACAPLMPGASNISVGMEGAVVFEGCWRRFTNRHGSTMRVPREIVFLNGAPGSGKGVNTPHILATRGIDSSICVSSLLTQYPEARKFIDAGEMISDAVVGDALLEALLGGLLGGGGGGGGGGGEGAAGGEYAGVVVDGFPRTAVQVDFLKMLHDKLAALHRSQAEGPRAHAFPRPSFKVVVLYVDEETSVRRQLQRAAQTQARNRRALDAGAGGLQAARATDVSADKARKRYTVFRHHYSAILRLKQFFPFHLIDAMGSLSETQSQIEQELRYQSSLDLSEDAYALIADLPLARELQQQARQQLVSRLENYACRQRPLFARVLAALRSEVLPLLRRGGLAGRAEWTSREALFTDHPAAVDMLLDVLADRGFQASYARERVDVPVSFDAATGAVATEERPLHRFVVRFEAAGVRDGQALKALEISARIVEAARSALFAGPAGARLGALDDGAARPGPITASFIPSHLDHALRAQQQQQQQQAGKRPEPQRITRCAHSTPSCEHAEEVEVSELRAVAGR</sequence>
<evidence type="ECO:0000313" key="7">
    <source>
        <dbReference type="EMBL" id="GBF89078.1"/>
    </source>
</evidence>
<organism evidence="7 8">
    <name type="scientific">Raphidocelis subcapitata</name>
    <dbReference type="NCBI Taxonomy" id="307507"/>
    <lineage>
        <taxon>Eukaryota</taxon>
        <taxon>Viridiplantae</taxon>
        <taxon>Chlorophyta</taxon>
        <taxon>core chlorophytes</taxon>
        <taxon>Chlorophyceae</taxon>
        <taxon>CS clade</taxon>
        <taxon>Sphaeropleales</taxon>
        <taxon>Selenastraceae</taxon>
        <taxon>Raphidocelis</taxon>
    </lineage>
</organism>
<dbReference type="InterPro" id="IPR027417">
    <property type="entry name" value="P-loop_NTPase"/>
</dbReference>
<evidence type="ECO:0000256" key="1">
    <source>
        <dbReference type="ARBA" id="ARBA00007220"/>
    </source>
</evidence>
<dbReference type="PRINTS" id="PR00094">
    <property type="entry name" value="ADENYLTKNASE"/>
</dbReference>
<dbReference type="OrthoDB" id="248923at2759"/>
<keyword evidence="3" id="KW-0808">Transferase</keyword>
<feature type="region of interest" description="Disordered" evidence="6">
    <location>
        <begin position="600"/>
        <end position="647"/>
    </location>
</feature>
<dbReference type="Gene3D" id="3.40.50.300">
    <property type="entry name" value="P-loop containing nucleotide triphosphate hydrolases"/>
    <property type="match status" value="1"/>
</dbReference>
<name>A0A2V0NND8_9CHLO</name>
<dbReference type="STRING" id="307507.A0A2V0NND8"/>
<dbReference type="PROSITE" id="PS00113">
    <property type="entry name" value="ADENYLATE_KINASE"/>
    <property type="match status" value="1"/>
</dbReference>
<dbReference type="PANTHER" id="PTHR23359">
    <property type="entry name" value="NUCLEOTIDE KINASE"/>
    <property type="match status" value="1"/>
</dbReference>
<evidence type="ECO:0000256" key="4">
    <source>
        <dbReference type="ARBA" id="ARBA00022741"/>
    </source>
</evidence>
<gene>
    <name evidence="7" type="ORF">Rsub_01795</name>
</gene>
<evidence type="ECO:0000256" key="3">
    <source>
        <dbReference type="ARBA" id="ARBA00022679"/>
    </source>
</evidence>
<dbReference type="EC" id="2.7.4.3" evidence="2"/>
<comment type="caution">
    <text evidence="7">The sequence shown here is derived from an EMBL/GenBank/DDBJ whole genome shotgun (WGS) entry which is preliminary data.</text>
</comment>
<accession>A0A2V0NND8</accession>
<evidence type="ECO:0000256" key="6">
    <source>
        <dbReference type="SAM" id="MobiDB-lite"/>
    </source>
</evidence>
<evidence type="ECO:0000313" key="8">
    <source>
        <dbReference type="Proteomes" id="UP000247498"/>
    </source>
</evidence>
<keyword evidence="5 7" id="KW-0418">Kinase</keyword>
<proteinExistence type="inferred from homology"/>
<keyword evidence="8" id="KW-1185">Reference proteome</keyword>
<dbReference type="InParanoid" id="A0A2V0NND8"/>
<dbReference type="SUPFAM" id="SSF52540">
    <property type="entry name" value="P-loop containing nucleoside triphosphate hydrolases"/>
    <property type="match status" value="1"/>
</dbReference>
<dbReference type="GO" id="GO:0004017">
    <property type="term" value="F:AMP kinase activity"/>
    <property type="evidence" value="ECO:0007669"/>
    <property type="project" value="UniProtKB-EC"/>
</dbReference>
<dbReference type="Proteomes" id="UP000247498">
    <property type="component" value="Unassembled WGS sequence"/>
</dbReference>
<comment type="similarity">
    <text evidence="1">Belongs to the adenylate kinase family.</text>
</comment>
<dbReference type="AlphaFoldDB" id="A0A2V0NND8"/>
<reference evidence="7 8" key="1">
    <citation type="journal article" date="2018" name="Sci. Rep.">
        <title>Raphidocelis subcapitata (=Pseudokirchneriella subcapitata) provides an insight into genome evolution and environmental adaptations in the Sphaeropleales.</title>
        <authorList>
            <person name="Suzuki S."/>
            <person name="Yamaguchi H."/>
            <person name="Nakajima N."/>
            <person name="Kawachi M."/>
        </authorList>
    </citation>
    <scope>NUCLEOTIDE SEQUENCE [LARGE SCALE GENOMIC DNA]</scope>
    <source>
        <strain evidence="7 8">NIES-35</strain>
    </source>
</reference>